<dbReference type="InterPro" id="IPR050300">
    <property type="entry name" value="GDXG_lipolytic_enzyme"/>
</dbReference>
<protein>
    <submittedName>
        <fullName evidence="3 4">Lipase</fullName>
    </submittedName>
</protein>
<dbReference type="PANTHER" id="PTHR48081:SF8">
    <property type="entry name" value="ALPHA_BETA HYDROLASE FOLD-3 DOMAIN-CONTAINING PROTEIN-RELATED"/>
    <property type="match status" value="1"/>
</dbReference>
<dbReference type="PANTHER" id="PTHR48081">
    <property type="entry name" value="AB HYDROLASE SUPERFAMILY PROTEIN C4A8.06C"/>
    <property type="match status" value="1"/>
</dbReference>
<reference evidence="3 5" key="1">
    <citation type="submission" date="2015-03" db="EMBL/GenBank/DDBJ databases">
        <authorList>
            <person name="Lepp D."/>
            <person name="Hassan Y.I."/>
            <person name="Li X.-Z."/>
            <person name="Zhou T."/>
        </authorList>
    </citation>
    <scope>NUCLEOTIDE SEQUENCE [LARGE SCALE GENOMIC DNA]</scope>
    <source>
        <strain evidence="3 5">Cr7-05</strain>
    </source>
</reference>
<evidence type="ECO:0000259" key="2">
    <source>
        <dbReference type="Pfam" id="PF07859"/>
    </source>
</evidence>
<dbReference type="EMBL" id="FOMB01000066">
    <property type="protein sequence ID" value="SFD45403.1"/>
    <property type="molecule type" value="Genomic_DNA"/>
</dbReference>
<evidence type="ECO:0000313" key="4">
    <source>
        <dbReference type="EMBL" id="SFD45403.1"/>
    </source>
</evidence>
<dbReference type="AlphaFoldDB" id="A0A0F5PSE0"/>
<evidence type="ECO:0000313" key="5">
    <source>
        <dbReference type="Proteomes" id="UP000033519"/>
    </source>
</evidence>
<dbReference type="EMBL" id="LAPV01000161">
    <property type="protein sequence ID" value="KKC31592.1"/>
    <property type="molecule type" value="Genomic_DNA"/>
</dbReference>
<dbReference type="Gene3D" id="3.40.50.1820">
    <property type="entry name" value="alpha/beta hydrolase"/>
    <property type="match status" value="1"/>
</dbReference>
<keyword evidence="5" id="KW-1185">Reference proteome</keyword>
<feature type="domain" description="Alpha/beta hydrolase fold-3" evidence="2">
    <location>
        <begin position="98"/>
        <end position="304"/>
    </location>
</feature>
<dbReference type="PATRIC" id="fig|728005.3.peg.1973"/>
<dbReference type="InterPro" id="IPR029058">
    <property type="entry name" value="AB_hydrolase_fold"/>
</dbReference>
<dbReference type="SUPFAM" id="SSF53474">
    <property type="entry name" value="alpha/beta-Hydrolases"/>
    <property type="match status" value="1"/>
</dbReference>
<evidence type="ECO:0000313" key="6">
    <source>
        <dbReference type="Proteomes" id="UP000182258"/>
    </source>
</evidence>
<evidence type="ECO:0000313" key="3">
    <source>
        <dbReference type="EMBL" id="KKC31592.1"/>
    </source>
</evidence>
<gene>
    <name evidence="4" type="ORF">SAMN04488059_1663</name>
    <name evidence="3" type="ORF">WH91_18605</name>
</gene>
<dbReference type="InterPro" id="IPR013094">
    <property type="entry name" value="AB_hydrolase_3"/>
</dbReference>
<organism evidence="4 6">
    <name type="scientific">Devosia psychrophila</name>
    <dbReference type="NCBI Taxonomy" id="728005"/>
    <lineage>
        <taxon>Bacteria</taxon>
        <taxon>Pseudomonadati</taxon>
        <taxon>Pseudomonadota</taxon>
        <taxon>Alphaproteobacteria</taxon>
        <taxon>Hyphomicrobiales</taxon>
        <taxon>Devosiaceae</taxon>
        <taxon>Devosia</taxon>
    </lineage>
</organism>
<dbReference type="GO" id="GO:0016787">
    <property type="term" value="F:hydrolase activity"/>
    <property type="evidence" value="ECO:0007669"/>
    <property type="project" value="UniProtKB-KW"/>
</dbReference>
<dbReference type="Proteomes" id="UP000033519">
    <property type="component" value="Unassembled WGS sequence"/>
</dbReference>
<dbReference type="STRING" id="728005.SAMN04488059_1663"/>
<dbReference type="Proteomes" id="UP000182258">
    <property type="component" value="Unassembled WGS sequence"/>
</dbReference>
<name>A0A0F5PSE0_9HYPH</name>
<keyword evidence="1" id="KW-0378">Hydrolase</keyword>
<reference evidence="4 6" key="2">
    <citation type="submission" date="2016-10" db="EMBL/GenBank/DDBJ databases">
        <authorList>
            <person name="de Groot N.N."/>
        </authorList>
    </citation>
    <scope>NUCLEOTIDE SEQUENCE [LARGE SCALE GENOMIC DNA]</scope>
    <source>
        <strain evidence="4 6">CGMCC 1.10210</strain>
    </source>
</reference>
<evidence type="ECO:0000256" key="1">
    <source>
        <dbReference type="ARBA" id="ARBA00022801"/>
    </source>
</evidence>
<sequence length="331" mass="35208">MAAPSDDSGTMERASEEMGAVLEKLKELGAKPIHTLTVEEARTQPTPADAVKALLEEQGKSTEPEEVASTEDILIPGSAGDIPARVYTPEGEGPFPVIVYYHGGGWVIADLDVYDASPRALANQAQAIVVSSHYRQGPEDKFPAAHDDANAAYEYVVENAGSWNGNIDQLAIVGESAGGGLAVSVAMHARDAKLIMPDAIVSVYPIAGGETDTPSYLENANAMPLGKADMDWFFEHYLSSAEDRNDPRIDLYDEADLSGLPPTTIINAEIDPLLSDGEMLAEAMTAAGVEVEQRTFDSVTHEFFGMAAAVPLALEAQNLAGEKLRSAFADE</sequence>
<proteinExistence type="predicted"/>
<accession>A0A0F5PSE0</accession>
<dbReference type="Pfam" id="PF07859">
    <property type="entry name" value="Abhydrolase_3"/>
    <property type="match status" value="1"/>
</dbReference>